<evidence type="ECO:0000313" key="3">
    <source>
        <dbReference type="Proteomes" id="UP001151516"/>
    </source>
</evidence>
<name>A0A9W8L5I8_9FUNG</name>
<evidence type="ECO:0000259" key="1">
    <source>
        <dbReference type="PROSITE" id="PS00028"/>
    </source>
</evidence>
<reference evidence="2" key="1">
    <citation type="submission" date="2022-07" db="EMBL/GenBank/DDBJ databases">
        <title>Phylogenomic reconstructions and comparative analyses of Kickxellomycotina fungi.</title>
        <authorList>
            <person name="Reynolds N.K."/>
            <person name="Stajich J.E."/>
            <person name="Barry K."/>
            <person name="Grigoriev I.V."/>
            <person name="Crous P."/>
            <person name="Smith M.E."/>
        </authorList>
    </citation>
    <scope>NUCLEOTIDE SEQUENCE</scope>
    <source>
        <strain evidence="2">CBS 109367</strain>
    </source>
</reference>
<protein>
    <recommendedName>
        <fullName evidence="1">C2H2-type domain-containing protein</fullName>
    </recommendedName>
</protein>
<proteinExistence type="predicted"/>
<dbReference type="InterPro" id="IPR013087">
    <property type="entry name" value="Znf_C2H2_type"/>
</dbReference>
<dbReference type="PROSITE" id="PS00028">
    <property type="entry name" value="ZINC_FINGER_C2H2_1"/>
    <property type="match status" value="1"/>
</dbReference>
<dbReference type="OrthoDB" id="5561959at2759"/>
<dbReference type="AlphaFoldDB" id="A0A9W8L5I8"/>
<comment type="caution">
    <text evidence="2">The sequence shown here is derived from an EMBL/GenBank/DDBJ whole genome shotgun (WGS) entry which is preliminary data.</text>
</comment>
<gene>
    <name evidence="2" type="ORF">IWW39_002072</name>
</gene>
<keyword evidence="3" id="KW-1185">Reference proteome</keyword>
<dbReference type="Proteomes" id="UP001151516">
    <property type="component" value="Unassembled WGS sequence"/>
</dbReference>
<feature type="domain" description="C2H2-type" evidence="1">
    <location>
        <begin position="6"/>
        <end position="27"/>
    </location>
</feature>
<accession>A0A9W8L5I8</accession>
<dbReference type="EMBL" id="JANBTX010000042">
    <property type="protein sequence ID" value="KAJ2688600.1"/>
    <property type="molecule type" value="Genomic_DNA"/>
</dbReference>
<organism evidence="2 3">
    <name type="scientific">Coemansia spiralis</name>
    <dbReference type="NCBI Taxonomy" id="417178"/>
    <lineage>
        <taxon>Eukaryota</taxon>
        <taxon>Fungi</taxon>
        <taxon>Fungi incertae sedis</taxon>
        <taxon>Zoopagomycota</taxon>
        <taxon>Kickxellomycotina</taxon>
        <taxon>Kickxellomycetes</taxon>
        <taxon>Kickxellales</taxon>
        <taxon>Kickxellaceae</taxon>
        <taxon>Coemansia</taxon>
    </lineage>
</organism>
<evidence type="ECO:0000313" key="2">
    <source>
        <dbReference type="EMBL" id="KAJ2688600.1"/>
    </source>
</evidence>
<sequence length="70" mass="7988">MTVFVCKSCQLVFDSREWYENHAQKTHGLPKRVSIGSISSSVDEEAAIETAVRRPWRTKLLAVLRIRTKG</sequence>